<feature type="domain" description="Acyl-CoA oxidase/dehydrogenase middle" evidence="8">
    <location>
        <begin position="118"/>
        <end position="212"/>
    </location>
</feature>
<evidence type="ECO:0000259" key="7">
    <source>
        <dbReference type="Pfam" id="PF00441"/>
    </source>
</evidence>
<keyword evidence="11" id="KW-1185">Reference proteome</keyword>
<organism evidence="10 12">
    <name type="scientific">Streptomyces alfalfae</name>
    <dbReference type="NCBI Taxonomy" id="1642299"/>
    <lineage>
        <taxon>Bacteria</taxon>
        <taxon>Bacillati</taxon>
        <taxon>Actinomycetota</taxon>
        <taxon>Actinomycetes</taxon>
        <taxon>Kitasatosporales</taxon>
        <taxon>Streptomycetaceae</taxon>
        <taxon>Streptomyces</taxon>
    </lineage>
</organism>
<comment type="similarity">
    <text evidence="2 6">Belongs to the acyl-CoA dehydrogenase family.</text>
</comment>
<evidence type="ECO:0000313" key="12">
    <source>
        <dbReference type="Proteomes" id="UP000596130"/>
    </source>
</evidence>
<evidence type="ECO:0000256" key="2">
    <source>
        <dbReference type="ARBA" id="ARBA00009347"/>
    </source>
</evidence>
<reference evidence="10 12" key="2">
    <citation type="submission" date="2020-12" db="EMBL/GenBank/DDBJ databases">
        <title>Identification and biosynthesis of polyene macrolides produced by Streptomyces alfalfae Men-myco-93-63.</title>
        <authorList>
            <person name="Liu D."/>
            <person name="Li Y."/>
            <person name="Liu L."/>
            <person name="Han X."/>
            <person name="Shen F."/>
        </authorList>
    </citation>
    <scope>NUCLEOTIDE SEQUENCE [LARGE SCALE GENOMIC DNA]</scope>
    <source>
        <strain evidence="10 12">Men-myco-93-63</strain>
    </source>
</reference>
<feature type="domain" description="Acyl-CoA dehydrogenase/oxidase C-terminal" evidence="7">
    <location>
        <begin position="229"/>
        <end position="364"/>
    </location>
</feature>
<dbReference type="Gene3D" id="1.10.540.10">
    <property type="entry name" value="Acyl-CoA dehydrogenase/oxidase, N-terminal domain"/>
    <property type="match status" value="1"/>
</dbReference>
<dbReference type="SUPFAM" id="SSF47203">
    <property type="entry name" value="Acyl-CoA dehydrogenase C-terminal domain-like"/>
    <property type="match status" value="1"/>
</dbReference>
<evidence type="ECO:0000256" key="5">
    <source>
        <dbReference type="ARBA" id="ARBA00023002"/>
    </source>
</evidence>
<dbReference type="Proteomes" id="UP000596130">
    <property type="component" value="Chromosome"/>
</dbReference>
<dbReference type="InterPro" id="IPR036250">
    <property type="entry name" value="AcylCo_DH-like_C"/>
</dbReference>
<proteinExistence type="inferred from homology"/>
<dbReference type="InterPro" id="IPR050741">
    <property type="entry name" value="Acyl-CoA_dehydrogenase"/>
</dbReference>
<dbReference type="InterPro" id="IPR009075">
    <property type="entry name" value="AcylCo_DH/oxidase_C"/>
</dbReference>
<gene>
    <name evidence="9" type="ORF">A7J05_16545</name>
    <name evidence="10" type="ORF">I8755_21005</name>
</gene>
<dbReference type="Proteomes" id="UP000187191">
    <property type="component" value="Chromosome"/>
</dbReference>
<dbReference type="GO" id="GO:0005737">
    <property type="term" value="C:cytoplasm"/>
    <property type="evidence" value="ECO:0007669"/>
    <property type="project" value="TreeGrafter"/>
</dbReference>
<dbReference type="GO" id="GO:0050660">
    <property type="term" value="F:flavin adenine dinucleotide binding"/>
    <property type="evidence" value="ECO:0007669"/>
    <property type="project" value="InterPro"/>
</dbReference>
<keyword evidence="3 6" id="KW-0285">Flavoprotein</keyword>
<sequence length="375" mass="39791">MIALPEPLTALRAQVAAWSGELRAGALDVDRDPEAIRDRLGLPAVRFLAGLGDGEPAAPGHETLERVVVAEELARGDAGTMLASPGPSMSGVLLDVLGGPEQRAWFYGRLAERPTWTCFALTEPERGSAIGEMGATLTPQEDGSYLLHGTKRYVGNATRAGIAAVFARVAGTERLGVTAVLVDTADPGFRAEPLPMLGLRGARFSALTLDAVRVPADRVLGAHLSPTRRGMWSIVQVFNRLRPSVAAIALGIARAAHEYVGEERGTLRGVERERFDALGQRIDAARVLTYRAAMAVDAKPAAGHLASAAKARAAELAEHVTLEALTFFGPAARLEHPLLDKLARDARGVEFMEGSGTVQKLNLFQGLHSGKVGRP</sequence>
<evidence type="ECO:0000256" key="4">
    <source>
        <dbReference type="ARBA" id="ARBA00022827"/>
    </source>
</evidence>
<dbReference type="Pfam" id="PF02770">
    <property type="entry name" value="Acyl-CoA_dh_M"/>
    <property type="match status" value="1"/>
</dbReference>
<evidence type="ECO:0000256" key="1">
    <source>
        <dbReference type="ARBA" id="ARBA00001974"/>
    </source>
</evidence>
<dbReference type="EMBL" id="CP065959">
    <property type="protein sequence ID" value="QQC90607.1"/>
    <property type="molecule type" value="Genomic_DNA"/>
</dbReference>
<dbReference type="EMBL" id="CP015588">
    <property type="protein sequence ID" value="APY87127.1"/>
    <property type="molecule type" value="Genomic_DNA"/>
</dbReference>
<dbReference type="AlphaFoldDB" id="A0A1P8THM9"/>
<dbReference type="Gene3D" id="2.40.110.10">
    <property type="entry name" value="Butyryl-CoA Dehydrogenase, subunit A, domain 2"/>
    <property type="match status" value="1"/>
</dbReference>
<dbReference type="InterPro" id="IPR037069">
    <property type="entry name" value="AcylCoA_DH/ox_N_sf"/>
</dbReference>
<evidence type="ECO:0000313" key="9">
    <source>
        <dbReference type="EMBL" id="APY87127.1"/>
    </source>
</evidence>
<evidence type="ECO:0000313" key="10">
    <source>
        <dbReference type="EMBL" id="QQC90607.1"/>
    </source>
</evidence>
<comment type="cofactor">
    <cofactor evidence="1 6">
        <name>FAD</name>
        <dbReference type="ChEBI" id="CHEBI:57692"/>
    </cofactor>
</comment>
<dbReference type="InterPro" id="IPR006091">
    <property type="entry name" value="Acyl-CoA_Oxase/DH_mid-dom"/>
</dbReference>
<dbReference type="GO" id="GO:0003995">
    <property type="term" value="F:acyl-CoA dehydrogenase activity"/>
    <property type="evidence" value="ECO:0007669"/>
    <property type="project" value="TreeGrafter"/>
</dbReference>
<dbReference type="CDD" id="cd00567">
    <property type="entry name" value="ACAD"/>
    <property type="match status" value="1"/>
</dbReference>
<dbReference type="PANTHER" id="PTHR48083:SF2">
    <property type="entry name" value="MEDIUM-CHAIN SPECIFIC ACYL-COA DEHYDROGENASE, MITOCHONDRIAL"/>
    <property type="match status" value="1"/>
</dbReference>
<dbReference type="Gene3D" id="1.20.140.10">
    <property type="entry name" value="Butyryl-CoA Dehydrogenase, subunit A, domain 3"/>
    <property type="match status" value="1"/>
</dbReference>
<dbReference type="GO" id="GO:0033539">
    <property type="term" value="P:fatty acid beta-oxidation using acyl-CoA dehydrogenase"/>
    <property type="evidence" value="ECO:0007669"/>
    <property type="project" value="TreeGrafter"/>
</dbReference>
<accession>A0A1P8THM9</accession>
<dbReference type="PANTHER" id="PTHR48083">
    <property type="entry name" value="MEDIUM-CHAIN SPECIFIC ACYL-COA DEHYDROGENASE, MITOCHONDRIAL-RELATED"/>
    <property type="match status" value="1"/>
</dbReference>
<name>A0A1P8THM9_9ACTN</name>
<dbReference type="OrthoDB" id="3458133at2"/>
<evidence type="ECO:0000313" key="11">
    <source>
        <dbReference type="Proteomes" id="UP000187191"/>
    </source>
</evidence>
<keyword evidence="5 6" id="KW-0560">Oxidoreductase</keyword>
<protein>
    <submittedName>
        <fullName evidence="9">Acyl-CoA dehydrogenase</fullName>
    </submittedName>
    <submittedName>
        <fullName evidence="10">Acyl-CoA/acyl-ACP dehydrogenase</fullName>
    </submittedName>
</protein>
<dbReference type="InterPro" id="IPR009100">
    <property type="entry name" value="AcylCoA_DH/oxidase_NM_dom_sf"/>
</dbReference>
<dbReference type="Pfam" id="PF00441">
    <property type="entry name" value="Acyl-CoA_dh_1"/>
    <property type="match status" value="1"/>
</dbReference>
<dbReference type="SUPFAM" id="SSF56645">
    <property type="entry name" value="Acyl-CoA dehydrogenase NM domain-like"/>
    <property type="match status" value="1"/>
</dbReference>
<evidence type="ECO:0000259" key="8">
    <source>
        <dbReference type="Pfam" id="PF02770"/>
    </source>
</evidence>
<evidence type="ECO:0000256" key="3">
    <source>
        <dbReference type="ARBA" id="ARBA00022630"/>
    </source>
</evidence>
<dbReference type="RefSeq" id="WP_076685147.1">
    <property type="nucleotide sequence ID" value="NZ_CP015588.1"/>
</dbReference>
<keyword evidence="4 6" id="KW-0274">FAD</keyword>
<dbReference type="KEGG" id="ssia:A7J05_16545"/>
<evidence type="ECO:0000256" key="6">
    <source>
        <dbReference type="RuleBase" id="RU362125"/>
    </source>
</evidence>
<dbReference type="InterPro" id="IPR046373">
    <property type="entry name" value="Acyl-CoA_Oxase/DH_mid-dom_sf"/>
</dbReference>
<reference evidence="9 11" key="1">
    <citation type="submission" date="2016-05" db="EMBL/GenBank/DDBJ databases">
        <authorList>
            <person name="Gu J."/>
        </authorList>
    </citation>
    <scope>NUCLEOTIDE SEQUENCE [LARGE SCALE GENOMIC DNA]</scope>
    <source>
        <strain evidence="9 11">ACCC40021</strain>
    </source>
</reference>